<accession>A0ABM3R218</accession>
<dbReference type="Gene3D" id="3.20.20.100">
    <property type="entry name" value="NADP-dependent oxidoreductase domain"/>
    <property type="match status" value="1"/>
</dbReference>
<dbReference type="GeneID" id="110791678"/>
<feature type="domain" description="NADP-dependent oxidoreductase" evidence="1">
    <location>
        <begin position="61"/>
        <end position="189"/>
    </location>
</feature>
<dbReference type="Pfam" id="PF00248">
    <property type="entry name" value="Aldo_ket_red"/>
    <property type="match status" value="1"/>
</dbReference>
<proteinExistence type="predicted"/>
<evidence type="ECO:0000313" key="2">
    <source>
        <dbReference type="Proteomes" id="UP000813463"/>
    </source>
</evidence>
<dbReference type="InterPro" id="IPR023210">
    <property type="entry name" value="NADP_OxRdtase_dom"/>
</dbReference>
<dbReference type="PANTHER" id="PTHR43147:SF2">
    <property type="entry name" value="NADP-DEPENDENT OXIDOREDUCTASE DOMAIN-CONTAINING PROTEIN"/>
    <property type="match status" value="1"/>
</dbReference>
<sequence length="243" mass="28299">MLTFLHLNSLKAIKINTHTRRNSIRLGRRSVRCDSTVEMSTEKHQIKVSNGDDSVEICRVLNGMWQTSGRWGRIDRDNVVESMLRYSDAGLSTFDMADHYGPAEDLYGIFINRVRRERPPDVLEKVRGLTKWVPSPVKMTRSFVESNINVSRKRMDVSCLGMLQFHWWDYANSWCLDALKHLADLKDEGMEQLWVVFYQSSSLIPTYPFRLLVLHLILPPYKSTKGWLMHGEDGVYSKYCFKC</sequence>
<dbReference type="RefSeq" id="XP_056689661.1">
    <property type="nucleotide sequence ID" value="XM_056833683.1"/>
</dbReference>
<keyword evidence="2" id="KW-1185">Reference proteome</keyword>
<gene>
    <name evidence="3" type="primary">LOC110791678</name>
</gene>
<name>A0ABM3R218_SPIOL</name>
<dbReference type="Proteomes" id="UP000813463">
    <property type="component" value="Chromosome 6"/>
</dbReference>
<organism evidence="2 3">
    <name type="scientific">Spinacia oleracea</name>
    <name type="common">Spinach</name>
    <dbReference type="NCBI Taxonomy" id="3562"/>
    <lineage>
        <taxon>Eukaryota</taxon>
        <taxon>Viridiplantae</taxon>
        <taxon>Streptophyta</taxon>
        <taxon>Embryophyta</taxon>
        <taxon>Tracheophyta</taxon>
        <taxon>Spermatophyta</taxon>
        <taxon>Magnoliopsida</taxon>
        <taxon>eudicotyledons</taxon>
        <taxon>Gunneridae</taxon>
        <taxon>Pentapetalae</taxon>
        <taxon>Caryophyllales</taxon>
        <taxon>Chenopodiaceae</taxon>
        <taxon>Chenopodioideae</taxon>
        <taxon>Anserineae</taxon>
        <taxon>Spinacia</taxon>
    </lineage>
</organism>
<dbReference type="InterPro" id="IPR036812">
    <property type="entry name" value="NAD(P)_OxRdtase_dom_sf"/>
</dbReference>
<reference evidence="3" key="2">
    <citation type="submission" date="2025-08" db="UniProtKB">
        <authorList>
            <consortium name="RefSeq"/>
        </authorList>
    </citation>
    <scope>IDENTIFICATION</scope>
    <source>
        <tissue evidence="3">Leaf</tissue>
    </source>
</reference>
<evidence type="ECO:0000259" key="1">
    <source>
        <dbReference type="Pfam" id="PF00248"/>
    </source>
</evidence>
<dbReference type="PANTHER" id="PTHR43147">
    <property type="entry name" value="PROTEIN TAS"/>
    <property type="match status" value="1"/>
</dbReference>
<evidence type="ECO:0000313" key="3">
    <source>
        <dbReference type="RefSeq" id="XP_056689661.1"/>
    </source>
</evidence>
<protein>
    <submittedName>
        <fullName evidence="3">Uncharacterized protein isoform X1</fullName>
    </submittedName>
</protein>
<reference evidence="2" key="1">
    <citation type="journal article" date="2021" name="Nat. Commun.">
        <title>Genomic analyses provide insights into spinach domestication and the genetic basis of agronomic traits.</title>
        <authorList>
            <person name="Cai X."/>
            <person name="Sun X."/>
            <person name="Xu C."/>
            <person name="Sun H."/>
            <person name="Wang X."/>
            <person name="Ge C."/>
            <person name="Zhang Z."/>
            <person name="Wang Q."/>
            <person name="Fei Z."/>
            <person name="Jiao C."/>
            <person name="Wang Q."/>
        </authorList>
    </citation>
    <scope>NUCLEOTIDE SEQUENCE [LARGE SCALE GENOMIC DNA]</scope>
    <source>
        <strain evidence="2">cv. Varoflay</strain>
    </source>
</reference>
<dbReference type="SUPFAM" id="SSF51430">
    <property type="entry name" value="NAD(P)-linked oxidoreductase"/>
    <property type="match status" value="1"/>
</dbReference>